<dbReference type="Gene3D" id="1.10.10.10">
    <property type="entry name" value="Winged helix-like DNA-binding domain superfamily/Winged helix DNA-binding domain"/>
    <property type="match status" value="1"/>
</dbReference>
<evidence type="ECO:0000313" key="7">
    <source>
        <dbReference type="Proteomes" id="UP001138989"/>
    </source>
</evidence>
<keyword evidence="7" id="KW-1185">Reference proteome</keyword>
<keyword evidence="3" id="KW-0238">DNA-binding</keyword>
<dbReference type="PRINTS" id="PR00039">
    <property type="entry name" value="HTHLYSR"/>
</dbReference>
<proteinExistence type="inferred from homology"/>
<organism evidence="6 7">
    <name type="scientific">Stutzerimonas kunmingensis</name>
    <dbReference type="NCBI Taxonomy" id="1211807"/>
    <lineage>
        <taxon>Bacteria</taxon>
        <taxon>Pseudomonadati</taxon>
        <taxon>Pseudomonadota</taxon>
        <taxon>Gammaproteobacteria</taxon>
        <taxon>Pseudomonadales</taxon>
        <taxon>Pseudomonadaceae</taxon>
        <taxon>Stutzerimonas</taxon>
    </lineage>
</organism>
<evidence type="ECO:0000313" key="6">
    <source>
        <dbReference type="EMBL" id="MCD1609661.1"/>
    </source>
</evidence>
<keyword evidence="2" id="KW-0805">Transcription regulation</keyword>
<reference evidence="6" key="1">
    <citation type="submission" date="2021-08" db="EMBL/GenBank/DDBJ databases">
        <title>Isolation and characterization of neutrophilic mixotrophic iron-oxidizing bacteria from deep-sea hydrothermal vents.</title>
        <authorList>
            <person name="He Y."/>
        </authorList>
    </citation>
    <scope>NUCLEOTIDE SEQUENCE</scope>
    <source>
        <strain evidence="6">IOP_13</strain>
    </source>
</reference>
<dbReference type="Gene3D" id="3.40.190.290">
    <property type="match status" value="1"/>
</dbReference>
<comment type="similarity">
    <text evidence="1">Belongs to the LysR transcriptional regulatory family.</text>
</comment>
<dbReference type="Pfam" id="PF00126">
    <property type="entry name" value="HTH_1"/>
    <property type="match status" value="1"/>
</dbReference>
<comment type="caution">
    <text evidence="6">The sequence shown here is derived from an EMBL/GenBank/DDBJ whole genome shotgun (WGS) entry which is preliminary data.</text>
</comment>
<dbReference type="PROSITE" id="PS50931">
    <property type="entry name" value="HTH_LYSR"/>
    <property type="match status" value="1"/>
</dbReference>
<dbReference type="SUPFAM" id="SSF53850">
    <property type="entry name" value="Periplasmic binding protein-like II"/>
    <property type="match status" value="1"/>
</dbReference>
<sequence>MRLRHIELFQAILQTGSLTAAAAAELLHISQPAASKILKHAEQQLGFALFDRVRGKLQPTAEARVLQQQTERLAIDLQNLRRLADSLGRGEECALRLICTPALAQALLPQALRAWRERFPRTVCQLATQHTAEIVEALLLREADLGLTSQAVEHPGLSSRLLSEGRMHVIAPPGWWQPDELHRPLRLQALAGKALIGIDARDALGSLLRGHIEELDPPPRVVTWVQTYQLARQLVSAGQGVALVDPFTALAATGGEVQARLLEPAISVPVYALTRVHEQLLPAQAMLLEQLGAQVERLLLHDGHN</sequence>
<dbReference type="InterPro" id="IPR036390">
    <property type="entry name" value="WH_DNA-bd_sf"/>
</dbReference>
<name>A0A9X1N821_9GAMM</name>
<gene>
    <name evidence="6" type="ORF">K7H17_17520</name>
</gene>
<dbReference type="InterPro" id="IPR036388">
    <property type="entry name" value="WH-like_DNA-bd_sf"/>
</dbReference>
<keyword evidence="4" id="KW-0804">Transcription</keyword>
<dbReference type="RefSeq" id="WP_102831825.1">
    <property type="nucleotide sequence ID" value="NZ_JAINWF010000011.1"/>
</dbReference>
<dbReference type="GO" id="GO:0010628">
    <property type="term" value="P:positive regulation of gene expression"/>
    <property type="evidence" value="ECO:0007669"/>
    <property type="project" value="TreeGrafter"/>
</dbReference>
<evidence type="ECO:0000256" key="2">
    <source>
        <dbReference type="ARBA" id="ARBA00023015"/>
    </source>
</evidence>
<dbReference type="EMBL" id="JAINWF010000011">
    <property type="protein sequence ID" value="MCD1609661.1"/>
    <property type="molecule type" value="Genomic_DNA"/>
</dbReference>
<accession>A0A9X1N821</accession>
<dbReference type="PANTHER" id="PTHR30427:SF1">
    <property type="entry name" value="TRANSCRIPTIONAL ACTIVATOR PROTEIN LYSR"/>
    <property type="match status" value="1"/>
</dbReference>
<dbReference type="GO" id="GO:0003700">
    <property type="term" value="F:DNA-binding transcription factor activity"/>
    <property type="evidence" value="ECO:0007669"/>
    <property type="project" value="InterPro"/>
</dbReference>
<protein>
    <submittedName>
        <fullName evidence="6">LysR family transcriptional regulator</fullName>
    </submittedName>
</protein>
<dbReference type="GO" id="GO:0043565">
    <property type="term" value="F:sequence-specific DNA binding"/>
    <property type="evidence" value="ECO:0007669"/>
    <property type="project" value="TreeGrafter"/>
</dbReference>
<dbReference type="PANTHER" id="PTHR30427">
    <property type="entry name" value="TRANSCRIPTIONAL ACTIVATOR PROTEIN LYSR"/>
    <property type="match status" value="1"/>
</dbReference>
<evidence type="ECO:0000259" key="5">
    <source>
        <dbReference type="PROSITE" id="PS50931"/>
    </source>
</evidence>
<evidence type="ECO:0000256" key="3">
    <source>
        <dbReference type="ARBA" id="ARBA00023125"/>
    </source>
</evidence>
<dbReference type="AlphaFoldDB" id="A0A9X1N821"/>
<dbReference type="Pfam" id="PF03466">
    <property type="entry name" value="LysR_substrate"/>
    <property type="match status" value="1"/>
</dbReference>
<dbReference type="InterPro" id="IPR005119">
    <property type="entry name" value="LysR_subst-bd"/>
</dbReference>
<dbReference type="GO" id="GO:0009089">
    <property type="term" value="P:lysine biosynthetic process via diaminopimelate"/>
    <property type="evidence" value="ECO:0007669"/>
    <property type="project" value="TreeGrafter"/>
</dbReference>
<evidence type="ECO:0000256" key="1">
    <source>
        <dbReference type="ARBA" id="ARBA00009437"/>
    </source>
</evidence>
<dbReference type="Proteomes" id="UP001138989">
    <property type="component" value="Unassembled WGS sequence"/>
</dbReference>
<dbReference type="InterPro" id="IPR000847">
    <property type="entry name" value="LysR_HTH_N"/>
</dbReference>
<feature type="domain" description="HTH lysR-type" evidence="5">
    <location>
        <begin position="1"/>
        <end position="60"/>
    </location>
</feature>
<evidence type="ECO:0000256" key="4">
    <source>
        <dbReference type="ARBA" id="ARBA00023163"/>
    </source>
</evidence>
<dbReference type="SUPFAM" id="SSF46785">
    <property type="entry name" value="Winged helix' DNA-binding domain"/>
    <property type="match status" value="1"/>
</dbReference>